<organism evidence="2 3">
    <name type="scientific">Niabella yanshanensis</name>
    <dbReference type="NCBI Taxonomy" id="577386"/>
    <lineage>
        <taxon>Bacteria</taxon>
        <taxon>Pseudomonadati</taxon>
        <taxon>Bacteroidota</taxon>
        <taxon>Chitinophagia</taxon>
        <taxon>Chitinophagales</taxon>
        <taxon>Chitinophagaceae</taxon>
        <taxon>Niabella</taxon>
    </lineage>
</organism>
<keyword evidence="3" id="KW-1185">Reference proteome</keyword>
<reference evidence="2 3" key="1">
    <citation type="submission" date="2023-12" db="EMBL/GenBank/DDBJ databases">
        <title>Genome sequencing and assembly of bacterial species from a model synthetic community.</title>
        <authorList>
            <person name="Hogle S.L."/>
        </authorList>
    </citation>
    <scope>NUCLEOTIDE SEQUENCE [LARGE SCALE GENOMIC DNA]</scope>
    <source>
        <strain evidence="2 3">HAMBI_3031</strain>
    </source>
</reference>
<dbReference type="RefSeq" id="WP_211316363.1">
    <property type="nucleotide sequence ID" value="NZ_CP139960.1"/>
</dbReference>
<evidence type="ECO:0000313" key="2">
    <source>
        <dbReference type="EMBL" id="WQD36332.1"/>
    </source>
</evidence>
<sequence length="114" mass="13487">MKKKFKIAAVILCLFLVFRFVNPDIAKNIKVQDCDSKYKKSVFGRDHEGYNYHNAKMDIATCLCEKYIATKDKKYATEIGKILNEFEAYENIKNEPVEDICRNADSIFIYWYYE</sequence>
<protein>
    <submittedName>
        <fullName evidence="2">Uncharacterized protein</fullName>
    </submittedName>
</protein>
<gene>
    <name evidence="2" type="ORF">U0035_11720</name>
</gene>
<feature type="signal peptide" evidence="1">
    <location>
        <begin position="1"/>
        <end position="26"/>
    </location>
</feature>
<dbReference type="Proteomes" id="UP001325680">
    <property type="component" value="Chromosome"/>
</dbReference>
<feature type="chain" id="PRO_5045152071" evidence="1">
    <location>
        <begin position="27"/>
        <end position="114"/>
    </location>
</feature>
<evidence type="ECO:0000313" key="3">
    <source>
        <dbReference type="Proteomes" id="UP001325680"/>
    </source>
</evidence>
<evidence type="ECO:0000256" key="1">
    <source>
        <dbReference type="SAM" id="SignalP"/>
    </source>
</evidence>
<name>A0ABZ0W485_9BACT</name>
<dbReference type="EMBL" id="CP139960">
    <property type="protein sequence ID" value="WQD36332.1"/>
    <property type="molecule type" value="Genomic_DNA"/>
</dbReference>
<proteinExistence type="predicted"/>
<keyword evidence="1" id="KW-0732">Signal</keyword>
<accession>A0ABZ0W485</accession>